<accession>A0A0F9R7J4</accession>
<sequence length="104" mass="11951">MKTHEIKAIETMLEIYTKTNDSVSQEFYQGLCAKAVEIIKQLQKELTDYKVGCDSLKNSVSDLCNERDKFKNTLKIILRNIKGNAVSISWIKQHIEINCKDIIS</sequence>
<dbReference type="AlphaFoldDB" id="A0A0F9R7J4"/>
<reference evidence="1" key="1">
    <citation type="journal article" date="2015" name="Nature">
        <title>Complex archaea that bridge the gap between prokaryotes and eukaryotes.</title>
        <authorList>
            <person name="Spang A."/>
            <person name="Saw J.H."/>
            <person name="Jorgensen S.L."/>
            <person name="Zaremba-Niedzwiedzka K."/>
            <person name="Martijn J."/>
            <person name="Lind A.E."/>
            <person name="van Eijk R."/>
            <person name="Schleper C."/>
            <person name="Guy L."/>
            <person name="Ettema T.J."/>
        </authorList>
    </citation>
    <scope>NUCLEOTIDE SEQUENCE</scope>
</reference>
<name>A0A0F9R7J4_9ZZZZ</name>
<evidence type="ECO:0000313" key="1">
    <source>
        <dbReference type="EMBL" id="KKN13378.1"/>
    </source>
</evidence>
<gene>
    <name evidence="1" type="ORF">LCGC14_1006970</name>
</gene>
<dbReference type="EMBL" id="LAZR01003929">
    <property type="protein sequence ID" value="KKN13378.1"/>
    <property type="molecule type" value="Genomic_DNA"/>
</dbReference>
<protein>
    <submittedName>
        <fullName evidence="1">Uncharacterized protein</fullName>
    </submittedName>
</protein>
<proteinExistence type="predicted"/>
<comment type="caution">
    <text evidence="1">The sequence shown here is derived from an EMBL/GenBank/DDBJ whole genome shotgun (WGS) entry which is preliminary data.</text>
</comment>
<organism evidence="1">
    <name type="scientific">marine sediment metagenome</name>
    <dbReference type="NCBI Taxonomy" id="412755"/>
    <lineage>
        <taxon>unclassified sequences</taxon>
        <taxon>metagenomes</taxon>
        <taxon>ecological metagenomes</taxon>
    </lineage>
</organism>